<comment type="caution">
    <text evidence="2">The sequence shown here is derived from an EMBL/GenBank/DDBJ whole genome shotgun (WGS) entry which is preliminary data.</text>
</comment>
<accession>A0A1Y4E3Q0</accession>
<dbReference type="EMBL" id="NFKP01000032">
    <property type="protein sequence ID" value="OUP67519.1"/>
    <property type="molecule type" value="Genomic_DNA"/>
</dbReference>
<reference evidence="3" key="1">
    <citation type="submission" date="2017-04" db="EMBL/GenBank/DDBJ databases">
        <title>Function of individual gut microbiota members based on whole genome sequencing of pure cultures obtained from chicken caecum.</title>
        <authorList>
            <person name="Medvecky M."/>
            <person name="Cejkova D."/>
            <person name="Polansky O."/>
            <person name="Karasova D."/>
            <person name="Kubasova T."/>
            <person name="Cizek A."/>
            <person name="Rychlik I."/>
        </authorList>
    </citation>
    <scope>NUCLEOTIDE SEQUENCE [LARGE SCALE GENOMIC DNA]</scope>
    <source>
        <strain evidence="3">An175</strain>
    </source>
</reference>
<protein>
    <recommendedName>
        <fullName evidence="1">DUF4274 domain-containing protein</fullName>
    </recommendedName>
</protein>
<proteinExistence type="predicted"/>
<dbReference type="InterPro" id="IPR025369">
    <property type="entry name" value="DUF4274"/>
</dbReference>
<organism evidence="2 3">
    <name type="scientific">Anaerotruncus colihominis</name>
    <dbReference type="NCBI Taxonomy" id="169435"/>
    <lineage>
        <taxon>Bacteria</taxon>
        <taxon>Bacillati</taxon>
        <taxon>Bacillota</taxon>
        <taxon>Clostridia</taxon>
        <taxon>Eubacteriales</taxon>
        <taxon>Oscillospiraceae</taxon>
        <taxon>Anaerotruncus</taxon>
    </lineage>
</organism>
<name>A0A1Y4E3Q0_9FIRM</name>
<dbReference type="Pfam" id="PF14096">
    <property type="entry name" value="DUF4274"/>
    <property type="match status" value="1"/>
</dbReference>
<feature type="domain" description="DUF4274" evidence="1">
    <location>
        <begin position="12"/>
        <end position="72"/>
    </location>
</feature>
<dbReference type="AlphaFoldDB" id="A0A1Y4E3Q0"/>
<evidence type="ECO:0000313" key="3">
    <source>
        <dbReference type="Proteomes" id="UP000196386"/>
    </source>
</evidence>
<evidence type="ECO:0000259" key="1">
    <source>
        <dbReference type="Pfam" id="PF14096"/>
    </source>
</evidence>
<dbReference type="Proteomes" id="UP000196386">
    <property type="component" value="Unassembled WGS sequence"/>
</dbReference>
<dbReference type="RefSeq" id="WP_087216602.1">
    <property type="nucleotide sequence ID" value="NZ_JADNPS010000004.1"/>
</dbReference>
<sequence length="109" mass="12659">MAYADLKNKLDEYNWDDGVEVPRTILADPDCDLALALEIFYLAGGYEYLEKSARRTKLQKWNSFITVLYEDILDNRFPKTDASFEIPLSKVQKYKLRKKGAAEIFLTDL</sequence>
<gene>
    <name evidence="2" type="ORF">B5F11_17945</name>
</gene>
<evidence type="ECO:0000313" key="2">
    <source>
        <dbReference type="EMBL" id="OUP67519.1"/>
    </source>
</evidence>